<comment type="catalytic activity">
    <reaction evidence="6">
        <text>D-erythrose 4-phosphate + phosphoenolpyruvate + H2O = 7-phospho-2-dehydro-3-deoxy-D-arabino-heptonate + phosphate</text>
        <dbReference type="Rhea" id="RHEA:14717"/>
        <dbReference type="ChEBI" id="CHEBI:15377"/>
        <dbReference type="ChEBI" id="CHEBI:16897"/>
        <dbReference type="ChEBI" id="CHEBI:43474"/>
        <dbReference type="ChEBI" id="CHEBI:58394"/>
        <dbReference type="ChEBI" id="CHEBI:58702"/>
        <dbReference type="EC" id="2.5.1.54"/>
    </reaction>
</comment>
<feature type="compositionally biased region" description="Polar residues" evidence="7">
    <location>
        <begin position="1"/>
        <end position="23"/>
    </location>
</feature>
<protein>
    <recommendedName>
        <fullName evidence="2">3-deoxy-7-phosphoheptulonate synthase</fullName>
        <ecNumber evidence="2">2.5.1.54</ecNumber>
    </recommendedName>
</protein>
<dbReference type="Gene3D" id="3.20.20.70">
    <property type="entry name" value="Aldolase class I"/>
    <property type="match status" value="1"/>
</dbReference>
<evidence type="ECO:0000256" key="4">
    <source>
        <dbReference type="ARBA" id="ARBA00022679"/>
    </source>
</evidence>
<evidence type="ECO:0000313" key="10">
    <source>
        <dbReference type="Proteomes" id="UP000249464"/>
    </source>
</evidence>
<keyword evidence="3" id="KW-0028">Amino-acid biosynthesis</keyword>
<organism evidence="9 10">
    <name type="scientific">Microbotryum silenes-dioicae</name>
    <dbReference type="NCBI Taxonomy" id="796604"/>
    <lineage>
        <taxon>Eukaryota</taxon>
        <taxon>Fungi</taxon>
        <taxon>Dikarya</taxon>
        <taxon>Basidiomycota</taxon>
        <taxon>Pucciniomycotina</taxon>
        <taxon>Microbotryomycetes</taxon>
        <taxon>Microbotryales</taxon>
        <taxon>Microbotryaceae</taxon>
        <taxon>Microbotryum</taxon>
    </lineage>
</organism>
<proteinExistence type="inferred from homology"/>
<dbReference type="InterPro" id="IPR006219">
    <property type="entry name" value="DAHP_synth_1"/>
</dbReference>
<evidence type="ECO:0000256" key="5">
    <source>
        <dbReference type="ARBA" id="ARBA00023141"/>
    </source>
</evidence>
<dbReference type="STRING" id="796604.A0A2X0LSJ7"/>
<evidence type="ECO:0000256" key="1">
    <source>
        <dbReference type="ARBA" id="ARBA00007985"/>
    </source>
</evidence>
<evidence type="ECO:0000259" key="8">
    <source>
        <dbReference type="Pfam" id="PF00793"/>
    </source>
</evidence>
<dbReference type="Proteomes" id="UP000249464">
    <property type="component" value="Unassembled WGS sequence"/>
</dbReference>
<name>A0A2X0LSJ7_9BASI</name>
<comment type="similarity">
    <text evidence="1">Belongs to the class-I DAHP synthase family.</text>
</comment>
<dbReference type="NCBIfam" id="TIGR00034">
    <property type="entry name" value="aroFGH"/>
    <property type="match status" value="1"/>
</dbReference>
<dbReference type="FunFam" id="3.20.20.70:FF:000005">
    <property type="entry name" value="Phospho-2-dehydro-3-deoxyheptonate aldolase"/>
    <property type="match status" value="1"/>
</dbReference>
<dbReference type="InterPro" id="IPR006218">
    <property type="entry name" value="DAHP1/KDSA"/>
</dbReference>
<dbReference type="GO" id="GO:0003849">
    <property type="term" value="F:3-deoxy-7-phosphoheptulonate synthase activity"/>
    <property type="evidence" value="ECO:0007669"/>
    <property type="project" value="UniProtKB-EC"/>
</dbReference>
<evidence type="ECO:0000256" key="7">
    <source>
        <dbReference type="SAM" id="MobiDB-lite"/>
    </source>
</evidence>
<evidence type="ECO:0000313" key="9">
    <source>
        <dbReference type="EMBL" id="SGY16419.1"/>
    </source>
</evidence>
<dbReference type="Pfam" id="PF00793">
    <property type="entry name" value="DAHP_synth_1"/>
    <property type="match status" value="1"/>
</dbReference>
<evidence type="ECO:0000256" key="6">
    <source>
        <dbReference type="ARBA" id="ARBA00047508"/>
    </source>
</evidence>
<keyword evidence="5" id="KW-0057">Aromatic amino acid biosynthesis</keyword>
<dbReference type="EMBL" id="FQNC01000014">
    <property type="protein sequence ID" value="SGY16419.1"/>
    <property type="molecule type" value="Genomic_DNA"/>
</dbReference>
<dbReference type="GO" id="GO:0008652">
    <property type="term" value="P:amino acid biosynthetic process"/>
    <property type="evidence" value="ECO:0007669"/>
    <property type="project" value="UniProtKB-KW"/>
</dbReference>
<keyword evidence="10" id="KW-1185">Reference proteome</keyword>
<dbReference type="NCBIfam" id="NF009395">
    <property type="entry name" value="PRK12755.1"/>
    <property type="match status" value="1"/>
</dbReference>
<dbReference type="GO" id="GO:0009073">
    <property type="term" value="P:aromatic amino acid family biosynthetic process"/>
    <property type="evidence" value="ECO:0007669"/>
    <property type="project" value="UniProtKB-KW"/>
</dbReference>
<dbReference type="PANTHER" id="PTHR21225:SF20">
    <property type="entry name" value="PHOSPHO-2-DEHYDRO-3-DEOXYHEPTONATE ALDOLASE"/>
    <property type="match status" value="1"/>
</dbReference>
<dbReference type="SUPFAM" id="SSF51569">
    <property type="entry name" value="Aldolase"/>
    <property type="match status" value="1"/>
</dbReference>
<feature type="domain" description="DAHP synthetase I/KDSA" evidence="8">
    <location>
        <begin position="73"/>
        <end position="370"/>
    </location>
</feature>
<dbReference type="NCBIfam" id="NF009396">
    <property type="entry name" value="PRK12756.1"/>
    <property type="match status" value="1"/>
</dbReference>
<evidence type="ECO:0000256" key="2">
    <source>
        <dbReference type="ARBA" id="ARBA00012694"/>
    </source>
</evidence>
<feature type="region of interest" description="Disordered" evidence="7">
    <location>
        <begin position="1"/>
        <end position="26"/>
    </location>
</feature>
<dbReference type="PANTHER" id="PTHR21225">
    <property type="entry name" value="PHOSPHO-2-DEHYDRO-3-DEOXYHEPTONATE ALDOLASE DAHP SYNTHETASE"/>
    <property type="match status" value="1"/>
</dbReference>
<dbReference type="AlphaFoldDB" id="A0A2X0LSJ7"/>
<dbReference type="EC" id="2.5.1.54" evidence="2"/>
<sequence length="422" mass="45429">MRAHTHSTTSLKMARSNGFSTPARTVREGLNDLDDKRIKSIRPLIPPQILMEDYPLTMKAAATVLEGRKGCEEIVAGHDDRLLVVVGPCSVHDIQAALEYAKLLKAYADEAAEDLLILMRVYFEKPRTTVGWKGLINDPQLNGSFQINKGLRLARGLLLEIAEMGLPAGCEFLDTISPQYTGDLVSWGAIGARTTESQVHRELASGLSVPIGFKNGTDGSLQIAIDAIGSAASSHSFLSVTKQGISAIVETDGNPSCHVILRGANSGPNFSADHVEKCAASLTKAKLAPRVMIDCSHGNSEKKHERQAIVADSIAEQLGNSRTASNIIGVMIESHLVAGKQSIPAEGPVGLTYGQSVTDACIDWQTTVQVLDTLRKGVHQRRTVVGPRQGLNRALNVLKERDASLEGRKAEFNDPNQFASRA</sequence>
<evidence type="ECO:0000256" key="3">
    <source>
        <dbReference type="ARBA" id="ARBA00022605"/>
    </source>
</evidence>
<dbReference type="InterPro" id="IPR013785">
    <property type="entry name" value="Aldolase_TIM"/>
</dbReference>
<accession>A0A2X0LSJ7</accession>
<reference evidence="9 10" key="1">
    <citation type="submission" date="2016-11" db="EMBL/GenBank/DDBJ databases">
        <authorList>
            <person name="Jaros S."/>
            <person name="Januszkiewicz K."/>
            <person name="Wedrychowicz H."/>
        </authorList>
    </citation>
    <scope>NUCLEOTIDE SEQUENCE [LARGE SCALE GENOMIC DNA]</scope>
</reference>
<keyword evidence="4" id="KW-0808">Transferase</keyword>
<dbReference type="GO" id="GO:0005737">
    <property type="term" value="C:cytoplasm"/>
    <property type="evidence" value="ECO:0007669"/>
    <property type="project" value="TreeGrafter"/>
</dbReference>
<gene>
    <name evidence="9" type="primary">BQ5605_C012g06868</name>
    <name evidence="9" type="ORF">BQ5605_C012G06868</name>
</gene>